<comment type="caution">
    <text evidence="5">The sequence shown here is derived from an EMBL/GenBank/DDBJ whole genome shotgun (WGS) entry which is preliminary data.</text>
</comment>
<name>A0A3M7GYW3_HORWE</name>
<dbReference type="InterPro" id="IPR008972">
    <property type="entry name" value="Cupredoxin"/>
</dbReference>
<keyword evidence="1" id="KW-0479">Metal-binding</keyword>
<feature type="chain" id="PRO_5018091275" description="Plastocyanin-like domain-containing protein" evidence="3">
    <location>
        <begin position="32"/>
        <end position="495"/>
    </location>
</feature>
<evidence type="ECO:0000259" key="4">
    <source>
        <dbReference type="Pfam" id="PF07731"/>
    </source>
</evidence>
<feature type="compositionally biased region" description="Basic and acidic residues" evidence="2">
    <location>
        <begin position="303"/>
        <end position="315"/>
    </location>
</feature>
<accession>A0A3M7GYW3</accession>
<dbReference type="InterPro" id="IPR033138">
    <property type="entry name" value="Cu_oxidase_CS"/>
</dbReference>
<dbReference type="Pfam" id="PF07731">
    <property type="entry name" value="Cu-oxidase_2"/>
    <property type="match status" value="1"/>
</dbReference>
<protein>
    <recommendedName>
        <fullName evidence="4">Plastocyanin-like domain-containing protein</fullName>
    </recommendedName>
</protein>
<feature type="compositionally biased region" description="Low complexity" evidence="2">
    <location>
        <begin position="317"/>
        <end position="329"/>
    </location>
</feature>
<feature type="region of interest" description="Disordered" evidence="2">
    <location>
        <begin position="298"/>
        <end position="345"/>
    </location>
</feature>
<dbReference type="SUPFAM" id="SSF49503">
    <property type="entry name" value="Cupredoxins"/>
    <property type="match status" value="2"/>
</dbReference>
<dbReference type="Gene3D" id="2.60.40.420">
    <property type="entry name" value="Cupredoxins - blue copper proteins"/>
    <property type="match status" value="2"/>
</dbReference>
<dbReference type="EMBL" id="QWIQ01000116">
    <property type="protein sequence ID" value="RMZ06188.1"/>
    <property type="molecule type" value="Genomic_DNA"/>
</dbReference>
<feature type="signal peptide" evidence="3">
    <location>
        <begin position="1"/>
        <end position="31"/>
    </location>
</feature>
<dbReference type="GO" id="GO:0016491">
    <property type="term" value="F:oxidoreductase activity"/>
    <property type="evidence" value="ECO:0007669"/>
    <property type="project" value="InterPro"/>
</dbReference>
<dbReference type="GO" id="GO:0005507">
    <property type="term" value="F:copper ion binding"/>
    <property type="evidence" value="ECO:0007669"/>
    <property type="project" value="InterPro"/>
</dbReference>
<evidence type="ECO:0000256" key="2">
    <source>
        <dbReference type="SAM" id="MobiDB-lite"/>
    </source>
</evidence>
<reference evidence="5 6" key="1">
    <citation type="journal article" date="2018" name="BMC Genomics">
        <title>Genomic evidence for intraspecific hybridization in a clonal and extremely halotolerant yeast.</title>
        <authorList>
            <person name="Gostincar C."/>
            <person name="Stajich J.E."/>
            <person name="Zupancic J."/>
            <person name="Zalar P."/>
            <person name="Gunde-Cimerman N."/>
        </authorList>
    </citation>
    <scope>NUCLEOTIDE SEQUENCE [LARGE SCALE GENOMIC DNA]</scope>
    <source>
        <strain evidence="5 6">EXF-171</strain>
    </source>
</reference>
<proteinExistence type="predicted"/>
<dbReference type="PROSITE" id="PS00079">
    <property type="entry name" value="MULTICOPPER_OXIDASE1"/>
    <property type="match status" value="1"/>
</dbReference>
<evidence type="ECO:0000256" key="3">
    <source>
        <dbReference type="SAM" id="SignalP"/>
    </source>
</evidence>
<dbReference type="AlphaFoldDB" id="A0A3M7GYW3"/>
<evidence type="ECO:0000313" key="6">
    <source>
        <dbReference type="Proteomes" id="UP000281468"/>
    </source>
</evidence>
<dbReference type="InterPro" id="IPR011706">
    <property type="entry name" value="Cu-oxidase_C"/>
</dbReference>
<feature type="domain" description="Plastocyanin-like" evidence="4">
    <location>
        <begin position="378"/>
        <end position="487"/>
    </location>
</feature>
<dbReference type="VEuPathDB" id="FungiDB:BTJ68_05064"/>
<evidence type="ECO:0000256" key="1">
    <source>
        <dbReference type="ARBA" id="ARBA00022723"/>
    </source>
</evidence>
<gene>
    <name evidence="5" type="ORF">D0862_04710</name>
</gene>
<keyword evidence="3" id="KW-0732">Signal</keyword>
<evidence type="ECO:0000313" key="5">
    <source>
        <dbReference type="EMBL" id="RMZ06188.1"/>
    </source>
</evidence>
<organism evidence="5 6">
    <name type="scientific">Hortaea werneckii</name>
    <name type="common">Black yeast</name>
    <name type="synonym">Cladosporium werneckii</name>
    <dbReference type="NCBI Taxonomy" id="91943"/>
    <lineage>
        <taxon>Eukaryota</taxon>
        <taxon>Fungi</taxon>
        <taxon>Dikarya</taxon>
        <taxon>Ascomycota</taxon>
        <taxon>Pezizomycotina</taxon>
        <taxon>Dothideomycetes</taxon>
        <taxon>Dothideomycetidae</taxon>
        <taxon>Mycosphaerellales</taxon>
        <taxon>Teratosphaeriaceae</taxon>
        <taxon>Hortaea</taxon>
    </lineage>
</organism>
<dbReference type="Proteomes" id="UP000281468">
    <property type="component" value="Unassembled WGS sequence"/>
</dbReference>
<sequence>MQLTVWSLYIMAPPTAFSALLLSFAYRTVLATPFPPSSSSTPSLQACADRLDGELPSPTPFNYQFGGNVRRYYVAAEEVEWDYAPTGWDNWLGVPFDMSPRANAAKYNQFGSKWLKALYRGYTDSTFSQRSEQPAFQGTQGPTIRSEVGDLIEIMFVNNLSDNYATMHSMGLAYNKAHGEGADYPNNTSPGVNVVLDESNAVPPMPQHGVEPGGCVVYKWMVPENAGPNSNEPARVHSYHSYVALQQDTNAGLIGPQIVYAKGQMEQTVATYREFPLLYMIYDESDSWLSAKNQARLNSSDDANTKRSARNDHGQHASHGNSNNGNNHSTYGKPSDGGYNNMNDGSSSANASGMGSFNIQNPNNLWLAGNYTVWHPQLVNLAAAGQWSAAPSWHTMNGYVFSNNPPFEMCLGDKAIWYVNGYGSASHVFHMHGHGFTYHGFDEYAVSINDGVGKTLYMNATEPGLWQVLCHVNNHQTKGMVSNYNVYREGKCPTS</sequence>